<feature type="compositionally biased region" description="Acidic residues" evidence="1">
    <location>
        <begin position="141"/>
        <end position="158"/>
    </location>
</feature>
<gene>
    <name evidence="2" type="ORF">APZ42_030393</name>
</gene>
<sequence length="501" mass="56790">MCSTVFLDELKPIWSRAGIPIKADKKCIDMTVELWESFLKLKQVPKSRRDKKIIEFQGIQNCLFDLSPINVHYLMQSTQSDVWEEDYKFLEMQRLYPQEGSMGVVDVVTYNRERKKMARKAGVKSKSDLSIVSSGQQSDSEVSDDELEDISSGDEVDETTLNRSTNSTPRPHSVTLEVPRSLSRCLSTTSDRRHLSRRINRTLTAAEIKESFVSNLPPFGIVHFDSKLIRYLTGRQSDRLIVLLSGKPSIEKPKLLGTPVIQRSTGSQQCSVVIDTSNSWKCLTLLIGMVFDTTSSNTGKHAGCCVSIESALGRSIMWNSPSDALCVRFQKEFNNLDKSTEDLEMLDHSGLSNDLENLASSVIEWGTRILEEDVFPQSDYKELLELTLVYLGGVVYPFSFHKPGAHHHARFMAYAIYYLKIQLFSKRFAMSSTGLSGVKRMADFIALYYTHAFLRSRLSTCSPEGDMHFLSLMKLYRTQDPSASDICVKSILLHLWYLTEE</sequence>
<evidence type="ECO:0008006" key="4">
    <source>
        <dbReference type="Google" id="ProtNLM"/>
    </source>
</evidence>
<keyword evidence="3" id="KW-1185">Reference proteome</keyword>
<name>A0A164NSH1_9CRUS</name>
<evidence type="ECO:0000313" key="2">
    <source>
        <dbReference type="EMBL" id="KZS06198.1"/>
    </source>
</evidence>
<dbReference type="OrthoDB" id="6380626at2759"/>
<feature type="compositionally biased region" description="Polar residues" evidence="1">
    <location>
        <begin position="159"/>
        <end position="170"/>
    </location>
</feature>
<organism evidence="2 3">
    <name type="scientific">Daphnia magna</name>
    <dbReference type="NCBI Taxonomy" id="35525"/>
    <lineage>
        <taxon>Eukaryota</taxon>
        <taxon>Metazoa</taxon>
        <taxon>Ecdysozoa</taxon>
        <taxon>Arthropoda</taxon>
        <taxon>Crustacea</taxon>
        <taxon>Branchiopoda</taxon>
        <taxon>Diplostraca</taxon>
        <taxon>Cladocera</taxon>
        <taxon>Anomopoda</taxon>
        <taxon>Daphniidae</taxon>
        <taxon>Daphnia</taxon>
    </lineage>
</organism>
<protein>
    <recommendedName>
        <fullName evidence="4">Cc8K15.2-like protein</fullName>
    </recommendedName>
</protein>
<evidence type="ECO:0000256" key="1">
    <source>
        <dbReference type="SAM" id="MobiDB-lite"/>
    </source>
</evidence>
<dbReference type="Proteomes" id="UP000076858">
    <property type="component" value="Unassembled WGS sequence"/>
</dbReference>
<reference evidence="2 3" key="1">
    <citation type="submission" date="2016-03" db="EMBL/GenBank/DDBJ databases">
        <title>EvidentialGene: Evidence-directed Construction of Genes on Genomes.</title>
        <authorList>
            <person name="Gilbert D.G."/>
            <person name="Choi J.-H."/>
            <person name="Mockaitis K."/>
            <person name="Colbourne J."/>
            <person name="Pfrender M."/>
        </authorList>
    </citation>
    <scope>NUCLEOTIDE SEQUENCE [LARGE SCALE GENOMIC DNA]</scope>
    <source>
        <strain evidence="2 3">Xinb3</strain>
        <tissue evidence="2">Complete organism</tissue>
    </source>
</reference>
<comment type="caution">
    <text evidence="2">The sequence shown here is derived from an EMBL/GenBank/DDBJ whole genome shotgun (WGS) entry which is preliminary data.</text>
</comment>
<proteinExistence type="predicted"/>
<dbReference type="AlphaFoldDB" id="A0A164NSH1"/>
<evidence type="ECO:0000313" key="3">
    <source>
        <dbReference type="Proteomes" id="UP000076858"/>
    </source>
</evidence>
<accession>A0A164NSH1</accession>
<dbReference type="EMBL" id="LRGB01002829">
    <property type="protein sequence ID" value="KZS06198.1"/>
    <property type="molecule type" value="Genomic_DNA"/>
</dbReference>
<feature type="region of interest" description="Disordered" evidence="1">
    <location>
        <begin position="128"/>
        <end position="180"/>
    </location>
</feature>